<evidence type="ECO:0000313" key="7">
    <source>
        <dbReference type="Proteomes" id="UP000268291"/>
    </source>
</evidence>
<dbReference type="GO" id="GO:0005840">
    <property type="term" value="C:ribosome"/>
    <property type="evidence" value="ECO:0007669"/>
    <property type="project" value="UniProtKB-KW"/>
</dbReference>
<evidence type="ECO:0000259" key="3">
    <source>
        <dbReference type="PROSITE" id="PS51186"/>
    </source>
</evidence>
<dbReference type="SUPFAM" id="SSF55729">
    <property type="entry name" value="Acyl-CoA N-acyltransferases (Nat)"/>
    <property type="match status" value="1"/>
</dbReference>
<dbReference type="Gene3D" id="3.40.630.30">
    <property type="match status" value="1"/>
</dbReference>
<evidence type="ECO:0000256" key="2">
    <source>
        <dbReference type="ARBA" id="ARBA00023315"/>
    </source>
</evidence>
<reference evidence="4 6" key="1">
    <citation type="submission" date="2018-03" db="EMBL/GenBank/DDBJ databases">
        <title>Genomic Encyclopedia of Archaeal and Bacterial Type Strains, Phase II (KMG-II): from individual species to whole genera.</title>
        <authorList>
            <person name="Goeker M."/>
        </authorList>
    </citation>
    <scope>NUCLEOTIDE SEQUENCE [LARGE SCALE GENOMIC DNA]</scope>
    <source>
        <strain evidence="4 6">DSM 21548</strain>
    </source>
</reference>
<keyword evidence="1" id="KW-0808">Transferase</keyword>
<keyword evidence="7" id="KW-1185">Reference proteome</keyword>
<evidence type="ECO:0000256" key="1">
    <source>
        <dbReference type="ARBA" id="ARBA00022679"/>
    </source>
</evidence>
<dbReference type="GO" id="GO:0016747">
    <property type="term" value="F:acyltransferase activity, transferring groups other than amino-acyl groups"/>
    <property type="evidence" value="ECO:0007669"/>
    <property type="project" value="InterPro"/>
</dbReference>
<dbReference type="Proteomes" id="UP000268291">
    <property type="component" value="Unassembled WGS sequence"/>
</dbReference>
<dbReference type="OrthoDB" id="9790865at2"/>
<keyword evidence="4" id="KW-0687">Ribonucleoprotein</keyword>
<proteinExistence type="predicted"/>
<dbReference type="EMBL" id="RZGY01000001">
    <property type="protein sequence ID" value="RUQ86506.1"/>
    <property type="molecule type" value="Genomic_DNA"/>
</dbReference>
<dbReference type="PROSITE" id="PS51186">
    <property type="entry name" value="GNAT"/>
    <property type="match status" value="1"/>
</dbReference>
<evidence type="ECO:0000313" key="5">
    <source>
        <dbReference type="EMBL" id="RUQ86506.1"/>
    </source>
</evidence>
<keyword evidence="2" id="KW-0012">Acyltransferase</keyword>
<reference evidence="5 7" key="2">
    <citation type="submission" date="2018-12" db="EMBL/GenBank/DDBJ databases">
        <authorList>
            <person name="hu s."/>
            <person name="Xu Y."/>
            <person name="Xu B."/>
            <person name="Li F."/>
        </authorList>
    </citation>
    <scope>NUCLEOTIDE SEQUENCE [LARGE SCALE GENOMIC DNA]</scope>
    <source>
        <strain evidence="5 7">KSW2-17</strain>
    </source>
</reference>
<dbReference type="InterPro" id="IPR000182">
    <property type="entry name" value="GNAT_dom"/>
</dbReference>
<dbReference type="InterPro" id="IPR016181">
    <property type="entry name" value="Acyl_CoA_acyltransferase"/>
</dbReference>
<dbReference type="PANTHER" id="PTHR43877">
    <property type="entry name" value="AMINOALKYLPHOSPHONATE N-ACETYLTRANSFERASE-RELATED-RELATED"/>
    <property type="match status" value="1"/>
</dbReference>
<organism evidence="4 6">
    <name type="scientific">Labedella gwakjiensis</name>
    <dbReference type="NCBI Taxonomy" id="390269"/>
    <lineage>
        <taxon>Bacteria</taxon>
        <taxon>Bacillati</taxon>
        <taxon>Actinomycetota</taxon>
        <taxon>Actinomycetes</taxon>
        <taxon>Micrococcales</taxon>
        <taxon>Microbacteriaceae</taxon>
        <taxon>Labedella</taxon>
    </lineage>
</organism>
<dbReference type="Pfam" id="PF00583">
    <property type="entry name" value="Acetyltransf_1"/>
    <property type="match status" value="1"/>
</dbReference>
<gene>
    <name evidence="4" type="ORF">CLV49_2675</name>
    <name evidence="5" type="ORF">ELQ93_05850</name>
</gene>
<protein>
    <submittedName>
        <fullName evidence="5">GNAT family N-acetyltransferase</fullName>
    </submittedName>
    <submittedName>
        <fullName evidence="4">Ribosomal protein S18 acetylase RimI-like enzyme</fullName>
    </submittedName>
</protein>
<dbReference type="EMBL" id="PYAU01000001">
    <property type="protein sequence ID" value="PSL39043.1"/>
    <property type="molecule type" value="Genomic_DNA"/>
</dbReference>
<comment type="caution">
    <text evidence="4">The sequence shown here is derived from an EMBL/GenBank/DDBJ whole genome shotgun (WGS) entry which is preliminary data.</text>
</comment>
<keyword evidence="4" id="KW-0689">Ribosomal protein</keyword>
<dbReference type="AlphaFoldDB" id="A0A2P8GYK0"/>
<dbReference type="RefSeq" id="WP_106563966.1">
    <property type="nucleotide sequence ID" value="NZ_PYAU01000001.1"/>
</dbReference>
<evidence type="ECO:0000313" key="6">
    <source>
        <dbReference type="Proteomes" id="UP000241203"/>
    </source>
</evidence>
<sequence>MTAILLRPAIGEDARFLADMLVEAANWSPSSRRPRVQVLADPALAPYISGWMRPADAGLVAESVSGDPIGACWFRLFDQSKPGHGFVAGGVPELTLGVSPLWRAQGVGRELLRGVASLARSRGYARLSLSVDRGNFAQRLYVSEGYVVVRSDDRADTMAKALA</sequence>
<dbReference type="Proteomes" id="UP000241203">
    <property type="component" value="Unassembled WGS sequence"/>
</dbReference>
<dbReference type="CDD" id="cd04301">
    <property type="entry name" value="NAT_SF"/>
    <property type="match status" value="1"/>
</dbReference>
<evidence type="ECO:0000313" key="4">
    <source>
        <dbReference type="EMBL" id="PSL39043.1"/>
    </source>
</evidence>
<accession>A0A2P8GYK0</accession>
<feature type="domain" description="N-acetyltransferase" evidence="3">
    <location>
        <begin position="4"/>
        <end position="163"/>
    </location>
</feature>
<dbReference type="InterPro" id="IPR050832">
    <property type="entry name" value="Bact_Acetyltransf"/>
</dbReference>
<name>A0A2P8GYK0_9MICO</name>